<dbReference type="RefSeq" id="WP_013422036.1">
    <property type="nucleotide sequence ID" value="NC_014666.1"/>
</dbReference>
<dbReference type="KEGG" id="fri:FraEuI1c_0837"/>
<evidence type="ECO:0000313" key="3">
    <source>
        <dbReference type="EMBL" id="ADP78915.1"/>
    </source>
</evidence>
<protein>
    <recommendedName>
        <fullName evidence="2">Phytase-like domain-containing protein</fullName>
    </recommendedName>
</protein>
<proteinExistence type="predicted"/>
<dbReference type="eggNOG" id="COG4222">
    <property type="taxonomic scope" value="Bacteria"/>
</dbReference>
<gene>
    <name evidence="3" type="ordered locus">FraEuI1c_0837</name>
</gene>
<feature type="chain" id="PRO_5003172157" description="Phytase-like domain-containing protein" evidence="1">
    <location>
        <begin position="27"/>
        <end position="545"/>
    </location>
</feature>
<dbReference type="EMBL" id="CP002299">
    <property type="protein sequence ID" value="ADP78915.1"/>
    <property type="molecule type" value="Genomic_DNA"/>
</dbReference>
<dbReference type="Pfam" id="PF13449">
    <property type="entry name" value="Phytase-like"/>
    <property type="match status" value="1"/>
</dbReference>
<name>E3IW73_PSEI1</name>
<keyword evidence="1" id="KW-0732">Signal</keyword>
<dbReference type="PANTHER" id="PTHR37957:SF1">
    <property type="entry name" value="PHYTASE-LIKE DOMAIN-CONTAINING PROTEIN"/>
    <property type="match status" value="1"/>
</dbReference>
<dbReference type="SUPFAM" id="SSF63829">
    <property type="entry name" value="Calcium-dependent phosphotriesterase"/>
    <property type="match status" value="1"/>
</dbReference>
<feature type="domain" description="Phytase-like" evidence="2">
    <location>
        <begin position="133"/>
        <end position="410"/>
    </location>
</feature>
<keyword evidence="4" id="KW-1185">Reference proteome</keyword>
<dbReference type="AlphaFoldDB" id="E3IW73"/>
<dbReference type="InParanoid" id="E3IW73"/>
<dbReference type="InterPro" id="IPR027372">
    <property type="entry name" value="Phytase-like_dom"/>
</dbReference>
<evidence type="ECO:0000313" key="4">
    <source>
        <dbReference type="Proteomes" id="UP000002484"/>
    </source>
</evidence>
<dbReference type="Proteomes" id="UP000002484">
    <property type="component" value="Chromosome"/>
</dbReference>
<sequence length="545" mass="56183" precursor="true">MNRLRIISAAAGAIALTLLGAGTAQAGGRGPALSARGDSYGVQSGGTLTVHGGAGVLRNDSGSPLTIVANTRPANGTVSLRRDGTFDYKPNAGFTGTDTFTYTISDAVQEWDTTLKPLATIGGVTITGGAYGSSLYPAPGQKNEFYGLTDRGPNVDGPNGTKVEPITTFDPAIGLFRFAADGTAQLLRSIPLRAGDGTPYNGQVNCEANTGETVTDLNGTALPCSATGYDSEGLVALPDGTFWVSDEYGPYITHFDRNGKQIGRISPFDGSLPSELKFRVPNKGMEGLTITPDGSTLVGVMQSALQTPDLTAKPANVPTLRIVTYNLRTRATHEYLYLLDDPATTGSAVSEITALSNSTFLVDERDGKVEPGAFKKLFKIDLAGATDVGPHSTVAGATYDAAKGGLLVGTAQRSIDATVGKATTAEAVTTLAGVGVTPVAKALDVDLGGLVSTLDPTGGFFGHDKVEGVATTDHGRTVVVSNDSDFGISGLTQTATTPFTLQAKILPNGQQDDGGFLAIDTTRLTGTYTSTATVTIKVTSGKPTR</sequence>
<organism evidence="3 4">
    <name type="scientific">Pseudofrankia inefficax (strain DSM 45817 / CECT 9037 / DDB 130130 / EuI1c)</name>
    <name type="common">Frankia inefficax</name>
    <dbReference type="NCBI Taxonomy" id="298654"/>
    <lineage>
        <taxon>Bacteria</taxon>
        <taxon>Bacillati</taxon>
        <taxon>Actinomycetota</taxon>
        <taxon>Actinomycetes</taxon>
        <taxon>Frankiales</taxon>
        <taxon>Frankiaceae</taxon>
        <taxon>Pseudofrankia</taxon>
    </lineage>
</organism>
<dbReference type="STRING" id="298654.FraEuI1c_0837"/>
<dbReference type="HOGENOM" id="CLU_038919_0_0_11"/>
<evidence type="ECO:0000256" key="1">
    <source>
        <dbReference type="SAM" id="SignalP"/>
    </source>
</evidence>
<dbReference type="Pfam" id="PF17963">
    <property type="entry name" value="Big_9"/>
    <property type="match status" value="1"/>
</dbReference>
<reference evidence="3 4" key="1">
    <citation type="submission" date="2010-10" db="EMBL/GenBank/DDBJ databases">
        <title>Complete sequence of Frankia sp. EuI1c.</title>
        <authorList>
            <consortium name="US DOE Joint Genome Institute"/>
            <person name="Lucas S."/>
            <person name="Copeland A."/>
            <person name="Lapidus A."/>
            <person name="Cheng J.-F."/>
            <person name="Bruce D."/>
            <person name="Goodwin L."/>
            <person name="Pitluck S."/>
            <person name="Chertkov O."/>
            <person name="Detter J.C."/>
            <person name="Han C."/>
            <person name="Tapia R."/>
            <person name="Land M."/>
            <person name="Hauser L."/>
            <person name="Jeffries C."/>
            <person name="Kyrpides N."/>
            <person name="Ivanova N."/>
            <person name="Mikhailova N."/>
            <person name="Beauchemin N."/>
            <person name="Sen A."/>
            <person name="Sur S.A."/>
            <person name="Gtari M."/>
            <person name="Wall L."/>
            <person name="Tisa L."/>
            <person name="Woyke T."/>
        </authorList>
    </citation>
    <scope>NUCLEOTIDE SEQUENCE [LARGE SCALE GENOMIC DNA]</scope>
    <source>
        <strain evidence="4">DSM 45817 / CECT 9037 / EuI1c</strain>
    </source>
</reference>
<dbReference type="PANTHER" id="PTHR37957">
    <property type="entry name" value="BLR7070 PROTEIN"/>
    <property type="match status" value="1"/>
</dbReference>
<feature type="signal peptide" evidence="1">
    <location>
        <begin position="1"/>
        <end position="26"/>
    </location>
</feature>
<accession>E3IW73</accession>
<dbReference type="Gene3D" id="2.60.40.3440">
    <property type="match status" value="1"/>
</dbReference>
<dbReference type="OrthoDB" id="9758957at2"/>
<evidence type="ECO:0000259" key="2">
    <source>
        <dbReference type="Pfam" id="PF13449"/>
    </source>
</evidence>